<dbReference type="AlphaFoldDB" id="A0AAN8YY66"/>
<keyword evidence="4" id="KW-1185">Reference proteome</keyword>
<keyword evidence="3" id="KW-0378">Hydrolase</keyword>
<evidence type="ECO:0000259" key="2">
    <source>
        <dbReference type="Pfam" id="PF07859"/>
    </source>
</evidence>
<accession>A0AAN8YY66</accession>
<reference evidence="3 4" key="1">
    <citation type="submission" date="2023-12" db="EMBL/GenBank/DDBJ databases">
        <title>A high-quality genome assembly for Dillenia turbinata (Dilleniales).</title>
        <authorList>
            <person name="Chanderbali A."/>
        </authorList>
    </citation>
    <scope>NUCLEOTIDE SEQUENCE [LARGE SCALE GENOMIC DNA]</scope>
    <source>
        <strain evidence="3">LSX21</strain>
        <tissue evidence="3">Leaf</tissue>
    </source>
</reference>
<feature type="domain" description="Alpha/beta hydrolase fold-3" evidence="2">
    <location>
        <begin position="78"/>
        <end position="306"/>
    </location>
</feature>
<dbReference type="InterPro" id="IPR029058">
    <property type="entry name" value="AB_hydrolase_fold"/>
</dbReference>
<dbReference type="Gene3D" id="3.40.50.1820">
    <property type="entry name" value="alpha/beta hydrolase"/>
    <property type="match status" value="1"/>
</dbReference>
<dbReference type="InterPro" id="IPR013094">
    <property type="entry name" value="AB_hydrolase_3"/>
</dbReference>
<dbReference type="SUPFAM" id="SSF53474">
    <property type="entry name" value="alpha/beta-Hydrolases"/>
    <property type="match status" value="1"/>
</dbReference>
<comment type="similarity">
    <text evidence="1">Belongs to the 'GDXG' lipolytic enzyme family.</text>
</comment>
<gene>
    <name evidence="3" type="ORF">RJ641_021229</name>
</gene>
<dbReference type="EMBL" id="JBAMMX010000026">
    <property type="protein sequence ID" value="KAK6913908.1"/>
    <property type="molecule type" value="Genomic_DNA"/>
</dbReference>
<sequence>MSSSTNKVVVSEILPYIRVYDDGTVERLLNIPSVPPQLNDPQTGVSSKDITIFPDTGLSARLYLPKLSPDDHQKLPILVYFHGGSFCIDSSSSSLCHRYMSILVSRANIITVSVEYRLVPEHPLPAAYEDCWSALKWVSSNSSEDNSSPGIIHEPWLRQHGDFERVFIGGDSSGANIVHNVAMRAGLEPLCSGVKLLGAFLNQPYFTGSMPIGNEPKERMEESLEHRLWKFAFPSCEDGVDNPAINPLGPKARSLSVLGCRKMFVSVGGADSLRDRGIWYCNAVKETGWEGEIEFFETEGEGHAFHIFNPATENAQSLLYLLPFFSSGGSNLDTESCA</sequence>
<dbReference type="GO" id="GO:0016787">
    <property type="term" value="F:hydrolase activity"/>
    <property type="evidence" value="ECO:0007669"/>
    <property type="project" value="UniProtKB-KW"/>
</dbReference>
<dbReference type="InterPro" id="IPR050466">
    <property type="entry name" value="Carboxylest/Gibb_receptor"/>
</dbReference>
<evidence type="ECO:0000313" key="4">
    <source>
        <dbReference type="Proteomes" id="UP001370490"/>
    </source>
</evidence>
<comment type="caution">
    <text evidence="3">The sequence shown here is derived from an EMBL/GenBank/DDBJ whole genome shotgun (WGS) entry which is preliminary data.</text>
</comment>
<dbReference type="PANTHER" id="PTHR23024:SF551">
    <property type="entry name" value="2-HYDROXYISOFLAVANONE DEHYDRATASE-LIKE"/>
    <property type="match status" value="1"/>
</dbReference>
<dbReference type="Proteomes" id="UP001370490">
    <property type="component" value="Unassembled WGS sequence"/>
</dbReference>
<dbReference type="Pfam" id="PF07859">
    <property type="entry name" value="Abhydrolase_3"/>
    <property type="match status" value="1"/>
</dbReference>
<proteinExistence type="inferred from homology"/>
<dbReference type="PANTHER" id="PTHR23024">
    <property type="entry name" value="ARYLACETAMIDE DEACETYLASE"/>
    <property type="match status" value="1"/>
</dbReference>
<organism evidence="3 4">
    <name type="scientific">Dillenia turbinata</name>
    <dbReference type="NCBI Taxonomy" id="194707"/>
    <lineage>
        <taxon>Eukaryota</taxon>
        <taxon>Viridiplantae</taxon>
        <taxon>Streptophyta</taxon>
        <taxon>Embryophyta</taxon>
        <taxon>Tracheophyta</taxon>
        <taxon>Spermatophyta</taxon>
        <taxon>Magnoliopsida</taxon>
        <taxon>eudicotyledons</taxon>
        <taxon>Gunneridae</taxon>
        <taxon>Pentapetalae</taxon>
        <taxon>Dilleniales</taxon>
        <taxon>Dilleniaceae</taxon>
        <taxon>Dillenia</taxon>
    </lineage>
</organism>
<evidence type="ECO:0000313" key="3">
    <source>
        <dbReference type="EMBL" id="KAK6913908.1"/>
    </source>
</evidence>
<name>A0AAN8YY66_9MAGN</name>
<evidence type="ECO:0000256" key="1">
    <source>
        <dbReference type="ARBA" id="ARBA00010515"/>
    </source>
</evidence>
<protein>
    <submittedName>
        <fullName evidence="3">Alpha/beta hydrolase fold-3</fullName>
    </submittedName>
</protein>